<reference evidence="3 4" key="1">
    <citation type="submission" date="2019-06" db="EMBL/GenBank/DDBJ databases">
        <authorList>
            <person name="Hertel R."/>
        </authorList>
    </citation>
    <scope>NUCLEOTIDE SEQUENCE [LARGE SCALE GENOMIC DNA]</scope>
</reference>
<evidence type="ECO:0000313" key="4">
    <source>
        <dbReference type="Proteomes" id="UP000317800"/>
    </source>
</evidence>
<keyword evidence="2" id="KW-0472">Membrane</keyword>
<feature type="transmembrane region" description="Helical" evidence="2">
    <location>
        <begin position="313"/>
        <end position="331"/>
    </location>
</feature>
<keyword evidence="4" id="KW-1185">Reference proteome</keyword>
<feature type="transmembrane region" description="Helical" evidence="2">
    <location>
        <begin position="244"/>
        <end position="267"/>
    </location>
</feature>
<keyword evidence="2" id="KW-0812">Transmembrane</keyword>
<feature type="region of interest" description="Disordered" evidence="1">
    <location>
        <begin position="425"/>
        <end position="447"/>
    </location>
</feature>
<sequence>MDHRYNQGFSAGINRHTSCISSILHSTASISRLTKVRKSLLRASLIPFAVVTSTFITGLSSHAYAAVKNPKQLAAHKANHVDHQGPIDSVVATFKEFNQTVASIKDWFEGVPTDIAQGSVHLMAWLYDLCATLILKTPLWIFDNEWFENTTYMFSLLSIGLVSTLTVVEGIKRMLSGVRKSGFKGIKAPMELKDIMKRWFIVAGVTTAVPFAFQKAFQGLNIASDFLIGMGKKTMDNVAVPETVSLIDALTLTVFDIILISTIVPILWKNGRRFFDLMLLGVTSPLALTAWIFDPYRHYFSQWWSNLKHLSMVQVYYSLFLLVLGWFIFGVPTPVQFSGLIVKLLITIGGFARMANPPRIIASKLDTGGGFDDYNQARKKVAQNFRDTKAIIGGPVSTGKMLYGKLTTPTEREGGTRMERYHSRMEKIGLAKKKPEAPKPTPKPRKR</sequence>
<keyword evidence="2" id="KW-1133">Transmembrane helix</keyword>
<dbReference type="EMBL" id="MN043729">
    <property type="protein sequence ID" value="QDP42965.1"/>
    <property type="molecule type" value="Genomic_DNA"/>
</dbReference>
<evidence type="ECO:0000256" key="1">
    <source>
        <dbReference type="SAM" id="MobiDB-lite"/>
    </source>
</evidence>
<feature type="compositionally biased region" description="Basic and acidic residues" evidence="1">
    <location>
        <begin position="425"/>
        <end position="437"/>
    </location>
</feature>
<protein>
    <submittedName>
        <fullName evidence="3">Putative membrane bound protein</fullName>
    </submittedName>
</protein>
<name>A0A516KN13_9CAUD</name>
<evidence type="ECO:0000256" key="2">
    <source>
        <dbReference type="SAM" id="Phobius"/>
    </source>
</evidence>
<feature type="transmembrane region" description="Helical" evidence="2">
    <location>
        <begin position="199"/>
        <end position="217"/>
    </location>
</feature>
<proteinExistence type="predicted"/>
<feature type="transmembrane region" description="Helical" evidence="2">
    <location>
        <begin position="152"/>
        <end position="171"/>
    </location>
</feature>
<gene>
    <name evidence="3" type="ORF">Goe8_c01920</name>
</gene>
<dbReference type="Proteomes" id="UP000317800">
    <property type="component" value="Segment"/>
</dbReference>
<accession>A0A516KN13</accession>
<organism evidence="3 4">
    <name type="scientific">Bacillus phage vB_BmeM-Goe8</name>
    <dbReference type="NCBI Taxonomy" id="2593638"/>
    <lineage>
        <taxon>Viruses</taxon>
        <taxon>Duplodnaviria</taxon>
        <taxon>Heunggongvirae</taxon>
        <taxon>Uroviricota</taxon>
        <taxon>Caudoviricetes</taxon>
        <taxon>Herelleviridae</taxon>
        <taxon>Bastillevirinae</taxon>
        <taxon>Goettingenvirus</taxon>
        <taxon>Goettingenvirus goe8</taxon>
    </lineage>
</organism>
<evidence type="ECO:0000313" key="3">
    <source>
        <dbReference type="EMBL" id="QDP42965.1"/>
    </source>
</evidence>
<feature type="transmembrane region" description="Helical" evidence="2">
    <location>
        <begin position="274"/>
        <end position="293"/>
    </location>
</feature>
<feature type="transmembrane region" description="Helical" evidence="2">
    <location>
        <begin position="40"/>
        <end position="64"/>
    </location>
</feature>